<feature type="region of interest" description="Disordered" evidence="1">
    <location>
        <begin position="136"/>
        <end position="159"/>
    </location>
</feature>
<proteinExistence type="predicted"/>
<dbReference type="AlphaFoldDB" id="A0A7L7L855"/>
<keyword evidence="4" id="KW-1185">Reference proteome</keyword>
<evidence type="ECO:0000313" key="3">
    <source>
        <dbReference type="EMBL" id="QMU28943.1"/>
    </source>
</evidence>
<evidence type="ECO:0000313" key="4">
    <source>
        <dbReference type="Proteomes" id="UP000514509"/>
    </source>
</evidence>
<keyword evidence="2" id="KW-0812">Transmembrane</keyword>
<organism evidence="3 4">
    <name type="scientific">Adhaeribacter radiodurans</name>
    <dbReference type="NCBI Taxonomy" id="2745197"/>
    <lineage>
        <taxon>Bacteria</taxon>
        <taxon>Pseudomonadati</taxon>
        <taxon>Bacteroidota</taxon>
        <taxon>Cytophagia</taxon>
        <taxon>Cytophagales</taxon>
        <taxon>Hymenobacteraceae</taxon>
        <taxon>Adhaeribacter</taxon>
    </lineage>
</organism>
<keyword evidence="2" id="KW-0472">Membrane</keyword>
<sequence>MENIRNKKPSRFTIFFEKFASQITCFSGKPISFLVALGFVLVWGITGPLFKFSDTWQLVINTVTSIVTFLMVFLIQQSQNKDSQAIQLKLNEVVAALKGASNRLINIEDLSDEELKVLKSYYDQLSDIAEKEESIVEAHSMEDARENQKAKEQADHKPQ</sequence>
<dbReference type="GO" id="GO:0055085">
    <property type="term" value="P:transmembrane transport"/>
    <property type="evidence" value="ECO:0007669"/>
    <property type="project" value="InterPro"/>
</dbReference>
<protein>
    <submittedName>
        <fullName evidence="3">Low affinity iron permease family protein</fullName>
    </submittedName>
</protein>
<gene>
    <name evidence="3" type="ORF">HUW48_13235</name>
</gene>
<dbReference type="Proteomes" id="UP000514509">
    <property type="component" value="Chromosome"/>
</dbReference>
<dbReference type="RefSeq" id="WP_182416124.1">
    <property type="nucleotide sequence ID" value="NZ_CP055153.1"/>
</dbReference>
<evidence type="ECO:0000256" key="2">
    <source>
        <dbReference type="SAM" id="Phobius"/>
    </source>
</evidence>
<dbReference type="Pfam" id="PF04120">
    <property type="entry name" value="Iron_permease"/>
    <property type="match status" value="1"/>
</dbReference>
<dbReference type="InterPro" id="IPR007251">
    <property type="entry name" value="Iron_permease_Fet4"/>
</dbReference>
<reference evidence="3 4" key="1">
    <citation type="submission" date="2020-06" db="EMBL/GenBank/DDBJ databases">
        <authorList>
            <person name="Hwang Y.J."/>
        </authorList>
    </citation>
    <scope>NUCLEOTIDE SEQUENCE [LARGE SCALE GENOMIC DNA]</scope>
    <source>
        <strain evidence="3 4">KUDC8001</strain>
    </source>
</reference>
<keyword evidence="2" id="KW-1133">Transmembrane helix</keyword>
<evidence type="ECO:0000256" key="1">
    <source>
        <dbReference type="SAM" id="MobiDB-lite"/>
    </source>
</evidence>
<dbReference type="KEGG" id="add:HUW48_13235"/>
<feature type="transmembrane region" description="Helical" evidence="2">
    <location>
        <begin position="56"/>
        <end position="75"/>
    </location>
</feature>
<dbReference type="EMBL" id="CP055153">
    <property type="protein sequence ID" value="QMU28943.1"/>
    <property type="molecule type" value="Genomic_DNA"/>
</dbReference>
<name>A0A7L7L855_9BACT</name>
<reference evidence="3 4" key="2">
    <citation type="submission" date="2020-08" db="EMBL/GenBank/DDBJ databases">
        <title>Adhaeribacter dokdonensis sp. nov., isolated from the rhizosphere of Elymus tsukushiensis, a plant native to the Dokdo Islands, Republic of Korea.</title>
        <authorList>
            <person name="Ghim S.Y."/>
        </authorList>
    </citation>
    <scope>NUCLEOTIDE SEQUENCE [LARGE SCALE GENOMIC DNA]</scope>
    <source>
        <strain evidence="3 4">KUDC8001</strain>
    </source>
</reference>
<feature type="transmembrane region" description="Helical" evidence="2">
    <location>
        <begin position="31"/>
        <end position="50"/>
    </location>
</feature>
<accession>A0A7L7L855</accession>